<accession>A0ACB7ZAG6</accession>
<sequence length="419" mass="46968">MSPPCSSSFSSEETRTQIQTQTQTLTLIPGLPNDISALILAFVPYSHHTRLKLTCKSWRIFFSSKKTLLSLRQTHLPPSLLSHLLCIFPQDPSISSPYLFDPKTLTWCPLPPMPCNPHVYGLSNFTSLSIPPYLYVIGGSLFDTRSFPIDRPSPSNSTFRFSFITYSWDRLSPMLSPRGSFASAVTPDSSRIVVAGGGSRHALFGAAGSRMSSVEMYDVGKDEWVALDGLPRFRAGCVGFLVGSEFWVMGGYGESRTVSGVFPVDQYYRDGVVMELSNGGKWREIGDMWGEGERRRLGKIVVVEDVGWGGPGIFMLDGGDIFRYDMNSNRWWKETSVPRKPRDDSSVGFVSLDGELHLMNLVHAVDITETRRPRQNKKAASLLIQIYNPRNRTWRSLITKPPLNHHLDFKTAVMCTIRL</sequence>
<evidence type="ECO:0000313" key="2">
    <source>
        <dbReference type="Proteomes" id="UP000828048"/>
    </source>
</evidence>
<proteinExistence type="predicted"/>
<comment type="caution">
    <text evidence="1">The sequence shown here is derived from an EMBL/GenBank/DDBJ whole genome shotgun (WGS) entry which is preliminary data.</text>
</comment>
<dbReference type="EMBL" id="CM037162">
    <property type="protein sequence ID" value="KAH7862575.1"/>
    <property type="molecule type" value="Genomic_DNA"/>
</dbReference>
<keyword evidence="2" id="KW-1185">Reference proteome</keyword>
<name>A0ACB7ZAG6_9ERIC</name>
<evidence type="ECO:0000313" key="1">
    <source>
        <dbReference type="EMBL" id="KAH7862575.1"/>
    </source>
</evidence>
<gene>
    <name evidence="1" type="ORF">Vadar_006631</name>
</gene>
<protein>
    <submittedName>
        <fullName evidence="1">Uncharacterized protein</fullName>
    </submittedName>
</protein>
<dbReference type="Proteomes" id="UP000828048">
    <property type="component" value="Chromosome 12"/>
</dbReference>
<organism evidence="1 2">
    <name type="scientific">Vaccinium darrowii</name>
    <dbReference type="NCBI Taxonomy" id="229202"/>
    <lineage>
        <taxon>Eukaryota</taxon>
        <taxon>Viridiplantae</taxon>
        <taxon>Streptophyta</taxon>
        <taxon>Embryophyta</taxon>
        <taxon>Tracheophyta</taxon>
        <taxon>Spermatophyta</taxon>
        <taxon>Magnoliopsida</taxon>
        <taxon>eudicotyledons</taxon>
        <taxon>Gunneridae</taxon>
        <taxon>Pentapetalae</taxon>
        <taxon>asterids</taxon>
        <taxon>Ericales</taxon>
        <taxon>Ericaceae</taxon>
        <taxon>Vaccinioideae</taxon>
        <taxon>Vaccinieae</taxon>
        <taxon>Vaccinium</taxon>
    </lineage>
</organism>
<reference evidence="1 2" key="1">
    <citation type="journal article" date="2021" name="Hortic Res">
        <title>High-quality reference genome and annotation aids understanding of berry development for evergreen blueberry (Vaccinium darrowii).</title>
        <authorList>
            <person name="Yu J."/>
            <person name="Hulse-Kemp A.M."/>
            <person name="Babiker E."/>
            <person name="Staton M."/>
        </authorList>
    </citation>
    <scope>NUCLEOTIDE SEQUENCE [LARGE SCALE GENOMIC DNA]</scope>
    <source>
        <strain evidence="2">cv. NJ 8807/NJ 8810</strain>
        <tissue evidence="1">Young leaf</tissue>
    </source>
</reference>